<evidence type="ECO:0000259" key="3">
    <source>
        <dbReference type="Pfam" id="PF09822"/>
    </source>
</evidence>
<evidence type="ECO:0000313" key="4">
    <source>
        <dbReference type="EMBL" id="PWG64885.1"/>
    </source>
</evidence>
<feature type="domain" description="ABC-type uncharacterised transport system" evidence="3">
    <location>
        <begin position="243"/>
        <end position="326"/>
    </location>
</feature>
<feature type="region of interest" description="Disordered" evidence="1">
    <location>
        <begin position="1"/>
        <end position="74"/>
    </location>
</feature>
<feature type="compositionally biased region" description="Basic residues" evidence="1">
    <location>
        <begin position="1"/>
        <end position="30"/>
    </location>
</feature>
<feature type="transmembrane region" description="Helical" evidence="2">
    <location>
        <begin position="501"/>
        <end position="523"/>
    </location>
</feature>
<protein>
    <recommendedName>
        <fullName evidence="3">ABC-type uncharacterized transport system domain-containing protein</fullName>
    </recommendedName>
</protein>
<dbReference type="InterPro" id="IPR029062">
    <property type="entry name" value="Class_I_gatase-like"/>
</dbReference>
<dbReference type="AlphaFoldDB" id="A0A2U2N6R0"/>
<accession>A0A2U2N6R0</accession>
<dbReference type="SUPFAM" id="SSF52317">
    <property type="entry name" value="Class I glutamine amidotransferase-like"/>
    <property type="match status" value="1"/>
</dbReference>
<evidence type="ECO:0000313" key="5">
    <source>
        <dbReference type="Proteomes" id="UP000245474"/>
    </source>
</evidence>
<dbReference type="Pfam" id="PF09822">
    <property type="entry name" value="ABC_transp_aux"/>
    <property type="match status" value="1"/>
</dbReference>
<gene>
    <name evidence="4" type="ORF">DEM34_03560</name>
</gene>
<dbReference type="EMBL" id="QFFI01000004">
    <property type="protein sequence ID" value="PWG64885.1"/>
    <property type="molecule type" value="Genomic_DNA"/>
</dbReference>
<name>A0A2U2N6R0_9GAMM</name>
<evidence type="ECO:0000256" key="2">
    <source>
        <dbReference type="SAM" id="Phobius"/>
    </source>
</evidence>
<evidence type="ECO:0000256" key="1">
    <source>
        <dbReference type="SAM" id="MobiDB-lite"/>
    </source>
</evidence>
<dbReference type="Proteomes" id="UP000245474">
    <property type="component" value="Unassembled WGS sequence"/>
</dbReference>
<keyword evidence="5" id="KW-1185">Reference proteome</keyword>
<proteinExistence type="predicted"/>
<organism evidence="4 5">
    <name type="scientific">Sediminicurvatus halobius</name>
    <dbReference type="NCBI Taxonomy" id="2182432"/>
    <lineage>
        <taxon>Bacteria</taxon>
        <taxon>Pseudomonadati</taxon>
        <taxon>Pseudomonadota</taxon>
        <taxon>Gammaproteobacteria</taxon>
        <taxon>Chromatiales</taxon>
        <taxon>Ectothiorhodospiraceae</taxon>
        <taxon>Sediminicurvatus</taxon>
    </lineage>
</organism>
<keyword evidence="2" id="KW-0812">Transmembrane</keyword>
<comment type="caution">
    <text evidence="4">The sequence shown here is derived from an EMBL/GenBank/DDBJ whole genome shotgun (WGS) entry which is preliminary data.</text>
</comment>
<reference evidence="4 5" key="1">
    <citation type="submission" date="2018-05" db="EMBL/GenBank/DDBJ databases">
        <title>Spiribacter halobius sp. nov., a moderately halophilic bacterium isolated from marine solar saltern.</title>
        <authorList>
            <person name="Zheng W.-S."/>
            <person name="Lu D.-C."/>
            <person name="Du Z.-J."/>
        </authorList>
    </citation>
    <scope>NUCLEOTIDE SEQUENCE [LARGE SCALE GENOMIC DNA]</scope>
    <source>
        <strain evidence="4 5">E85</strain>
    </source>
</reference>
<feature type="transmembrane region" description="Helical" evidence="2">
    <location>
        <begin position="97"/>
        <end position="118"/>
    </location>
</feature>
<keyword evidence="2" id="KW-0472">Membrane</keyword>
<dbReference type="InterPro" id="IPR019196">
    <property type="entry name" value="ABC_transp_unknown"/>
</dbReference>
<sequence length="529" mass="56357">MARRGGAARRRPAGLGKHRAARRGGHRGVCRRPAPAAGRTGCGGWRARLAGADDPPARFPGRRAGGDRPRLLRAPCRHRPGAHRLADRGAAAVTARLLQRGLALLLIIALAAGGAWLAQGVEGRWVWAGAGPARLGEASERLLADVPAETTVRYRVLVRPDSPLATRLQRLVTAYREAGLDLALERLHPDRDAERLREYGLGRDGEGLLGVEDEWEHVAAPAEARVSAALERLLRRGSRYIVHLTGHGERELTGEAGHALGRLGQALERKGYRLQPLDPERTAVIPDNTRVLLVAGPTRSLPAETRQLLAQYIARGGRLLWLTDPGAPPLPAALPVTRGEGVVVDPQGAELLGVDDPALVVAEARGGHPALTGLGAPLLLNRAAPLRASAGAEWRREVLLATGPRQWPVASERLQDPGEAPADAGGAPLALTLARDTPEGEQRLAVFGDSDLFANAYIGNGDNLALALNTIDWLADQGGVTGRYGEAAGDRRLRFSRHETLLLGFGFLAGLPAVFLLGGWLAWRRGRSG</sequence>
<keyword evidence="2" id="KW-1133">Transmembrane helix</keyword>